<dbReference type="Proteomes" id="UP000244077">
    <property type="component" value="Unassembled WGS sequence"/>
</dbReference>
<keyword evidence="3" id="KW-1185">Reference proteome</keyword>
<proteinExistence type="predicted"/>
<accession>A0A2T5H0S8</accession>
<evidence type="ECO:0000313" key="3">
    <source>
        <dbReference type="Proteomes" id="UP000244077"/>
    </source>
</evidence>
<dbReference type="OrthoDB" id="7876720at2"/>
<keyword evidence="1" id="KW-0732">Signal</keyword>
<feature type="signal peptide" evidence="1">
    <location>
        <begin position="1"/>
        <end position="25"/>
    </location>
</feature>
<gene>
    <name evidence="2" type="ORF">C8N42_13412</name>
</gene>
<dbReference type="AlphaFoldDB" id="A0A2T5H0S8"/>
<dbReference type="EMBL" id="QAOH01000034">
    <property type="protein sequence ID" value="PTQ65140.1"/>
    <property type="molecule type" value="Genomic_DNA"/>
</dbReference>
<dbReference type="RefSeq" id="WP_107818153.1">
    <property type="nucleotide sequence ID" value="NZ_QAOH01000034.1"/>
</dbReference>
<evidence type="ECO:0000313" key="2">
    <source>
        <dbReference type="EMBL" id="PTQ65140.1"/>
    </source>
</evidence>
<reference evidence="2 3" key="1">
    <citation type="submission" date="2018-04" db="EMBL/GenBank/DDBJ databases">
        <title>Genomic Encyclopedia of Archaeal and Bacterial Type Strains, Phase II (KMG-II): from individual species to whole genera.</title>
        <authorList>
            <person name="Goeker M."/>
        </authorList>
    </citation>
    <scope>NUCLEOTIDE SEQUENCE [LARGE SCALE GENOMIC DNA]</scope>
    <source>
        <strain evidence="2 3">DSM 100434</strain>
    </source>
</reference>
<dbReference type="PROSITE" id="PS51257">
    <property type="entry name" value="PROKAR_LIPOPROTEIN"/>
    <property type="match status" value="1"/>
</dbReference>
<feature type="chain" id="PRO_5015492778" evidence="1">
    <location>
        <begin position="26"/>
        <end position="67"/>
    </location>
</feature>
<comment type="caution">
    <text evidence="2">The sequence shown here is derived from an EMBL/GenBank/DDBJ whole genome shotgun (WGS) entry which is preliminary data.</text>
</comment>
<organism evidence="2 3">
    <name type="scientific">Celeribacter persicus</name>
    <dbReference type="NCBI Taxonomy" id="1651082"/>
    <lineage>
        <taxon>Bacteria</taxon>
        <taxon>Pseudomonadati</taxon>
        <taxon>Pseudomonadota</taxon>
        <taxon>Alphaproteobacteria</taxon>
        <taxon>Rhodobacterales</taxon>
        <taxon>Roseobacteraceae</taxon>
        <taxon>Celeribacter</taxon>
    </lineage>
</organism>
<sequence length="67" mass="6593">MTLHVTRKMTFALLLSAGIGLSACSSDQVIGNTVDVAAAGTELVARGAVGAGKLAYKGGKSIVTGGE</sequence>
<protein>
    <submittedName>
        <fullName evidence="2">Uncharacterized protein</fullName>
    </submittedName>
</protein>
<evidence type="ECO:0000256" key="1">
    <source>
        <dbReference type="SAM" id="SignalP"/>
    </source>
</evidence>
<name>A0A2T5H0S8_9RHOB</name>